<dbReference type="Gene3D" id="1.10.530.10">
    <property type="match status" value="1"/>
</dbReference>
<dbReference type="CDD" id="cd13399">
    <property type="entry name" value="Slt35-like"/>
    <property type="match status" value="1"/>
</dbReference>
<accession>A0ABU4RLJ9</accession>
<dbReference type="Pfam" id="PF13406">
    <property type="entry name" value="SLT_2"/>
    <property type="match status" value="1"/>
</dbReference>
<evidence type="ECO:0000259" key="4">
    <source>
        <dbReference type="Pfam" id="PF13406"/>
    </source>
</evidence>
<dbReference type="Gene3D" id="1.10.101.10">
    <property type="entry name" value="PGBD-like superfamily/PGBD"/>
    <property type="match status" value="1"/>
</dbReference>
<organism evidence="5 6">
    <name type="scientific">Terrihabitans rhizophilus</name>
    <dbReference type="NCBI Taxonomy" id="3092662"/>
    <lineage>
        <taxon>Bacteria</taxon>
        <taxon>Pseudomonadati</taxon>
        <taxon>Pseudomonadota</taxon>
        <taxon>Alphaproteobacteria</taxon>
        <taxon>Hyphomicrobiales</taxon>
        <taxon>Terrihabitans</taxon>
    </lineage>
</organism>
<dbReference type="EMBL" id="JAXAFJ010000002">
    <property type="protein sequence ID" value="MDX6805701.1"/>
    <property type="molecule type" value="Genomic_DNA"/>
</dbReference>
<comment type="caution">
    <text evidence="5">The sequence shown here is derived from an EMBL/GenBank/DDBJ whole genome shotgun (WGS) entry which is preliminary data.</text>
</comment>
<evidence type="ECO:0000256" key="1">
    <source>
        <dbReference type="SAM" id="MobiDB-lite"/>
    </source>
</evidence>
<keyword evidence="6" id="KW-1185">Reference proteome</keyword>
<dbReference type="InterPro" id="IPR011970">
    <property type="entry name" value="MltB_2"/>
</dbReference>
<dbReference type="SUPFAM" id="SSF47090">
    <property type="entry name" value="PGBD-like"/>
    <property type="match status" value="1"/>
</dbReference>
<dbReference type="PANTHER" id="PTHR30163">
    <property type="entry name" value="MEMBRANE-BOUND LYTIC MUREIN TRANSGLYCOSYLASE B"/>
    <property type="match status" value="1"/>
</dbReference>
<dbReference type="Gene3D" id="1.10.8.350">
    <property type="entry name" value="Bacterial muramidase"/>
    <property type="match status" value="1"/>
</dbReference>
<dbReference type="InterPro" id="IPR036366">
    <property type="entry name" value="PGBDSf"/>
</dbReference>
<feature type="region of interest" description="Disordered" evidence="1">
    <location>
        <begin position="62"/>
        <end position="81"/>
    </location>
</feature>
<dbReference type="InterPro" id="IPR023346">
    <property type="entry name" value="Lysozyme-like_dom_sf"/>
</dbReference>
<feature type="domain" description="Peptidoglycan binding-like" evidence="3">
    <location>
        <begin position="348"/>
        <end position="399"/>
    </location>
</feature>
<dbReference type="Proteomes" id="UP001274321">
    <property type="component" value="Unassembled WGS sequence"/>
</dbReference>
<proteinExistence type="predicted"/>
<evidence type="ECO:0000256" key="2">
    <source>
        <dbReference type="SAM" id="SignalP"/>
    </source>
</evidence>
<sequence length="405" mass="44436">MRLVLLLLILLMPAAAQAQDRTAVERDFQSWLQKRVWPDAQKAGVTRATFDAATTGLTLDWSLPDLQPPGAPPPKEQRQPEFQTPGRYISEDKFPALVSGGRAALKQWARTLDTIEKRYGVPREIVVAIWGRETAYGSVKPKNSAIRNLATVGFIGSRKSMFYPELIAALQILEGDHIPLVELKASWAGAMGQPQFLPTKFLRYAVDGDGDGRRDIWNSTPDALASIANYLKGHGWVAGRWWGTEITAGTGVACTLEGPDKPRPVADWLKLGAKPRTPALSGAPALPGHLLMPAGRHGPAFLVSENFYVLKSYNESDMYALFVGHLADRYRGDARIAGGWDALSGFTRNDVRDMQKRLEAQGHDAGGTDGLVGFRTRVAIGLWQQRSGREPTCFPDAELVRQAGR</sequence>
<dbReference type="SUPFAM" id="SSF53955">
    <property type="entry name" value="Lysozyme-like"/>
    <property type="match status" value="1"/>
</dbReference>
<dbReference type="InterPro" id="IPR036365">
    <property type="entry name" value="PGBD-like_sf"/>
</dbReference>
<feature type="chain" id="PRO_5046944473" evidence="2">
    <location>
        <begin position="19"/>
        <end position="405"/>
    </location>
</feature>
<dbReference type="Pfam" id="PF01471">
    <property type="entry name" value="PG_binding_1"/>
    <property type="match status" value="1"/>
</dbReference>
<protein>
    <submittedName>
        <fullName evidence="5">Lytic murein transglycosylase</fullName>
    </submittedName>
</protein>
<evidence type="ECO:0000259" key="3">
    <source>
        <dbReference type="Pfam" id="PF01471"/>
    </source>
</evidence>
<feature type="signal peptide" evidence="2">
    <location>
        <begin position="1"/>
        <end position="18"/>
    </location>
</feature>
<feature type="domain" description="Transglycosylase SLT" evidence="4">
    <location>
        <begin position="28"/>
        <end position="328"/>
    </location>
</feature>
<gene>
    <name evidence="5" type="ORF">SCD90_06470</name>
</gene>
<dbReference type="NCBIfam" id="TIGR02283">
    <property type="entry name" value="MltB_2"/>
    <property type="match status" value="1"/>
</dbReference>
<dbReference type="InterPro" id="IPR002477">
    <property type="entry name" value="Peptidoglycan-bd-like"/>
</dbReference>
<dbReference type="InterPro" id="IPR043426">
    <property type="entry name" value="MltB-like"/>
</dbReference>
<keyword evidence="2" id="KW-0732">Signal</keyword>
<evidence type="ECO:0000313" key="5">
    <source>
        <dbReference type="EMBL" id="MDX6805701.1"/>
    </source>
</evidence>
<dbReference type="RefSeq" id="WP_319843804.1">
    <property type="nucleotide sequence ID" value="NZ_JAXAFJ010000002.1"/>
</dbReference>
<dbReference type="InterPro" id="IPR031304">
    <property type="entry name" value="SLT_2"/>
</dbReference>
<evidence type="ECO:0000313" key="6">
    <source>
        <dbReference type="Proteomes" id="UP001274321"/>
    </source>
</evidence>
<dbReference type="PANTHER" id="PTHR30163:SF8">
    <property type="entry name" value="LYTIC MUREIN TRANSGLYCOSYLASE"/>
    <property type="match status" value="1"/>
</dbReference>
<name>A0ABU4RLJ9_9HYPH</name>
<reference evidence="5 6" key="1">
    <citation type="submission" date="2023-11" db="EMBL/GenBank/DDBJ databases">
        <authorList>
            <person name="Bao R."/>
        </authorList>
    </citation>
    <scope>NUCLEOTIDE SEQUENCE [LARGE SCALE GENOMIC DNA]</scope>
    <source>
        <strain evidence="5 6">PJ23</strain>
    </source>
</reference>